<dbReference type="RefSeq" id="WP_126802549.1">
    <property type="nucleotide sequence ID" value="NZ_PIPL01000001.1"/>
</dbReference>
<dbReference type="Pfam" id="PF01551">
    <property type="entry name" value="Peptidase_M23"/>
    <property type="match status" value="1"/>
</dbReference>
<dbReference type="SUPFAM" id="SSF51261">
    <property type="entry name" value="Duplicated hybrid motif"/>
    <property type="match status" value="1"/>
</dbReference>
<evidence type="ECO:0000259" key="2">
    <source>
        <dbReference type="Pfam" id="PF01551"/>
    </source>
</evidence>
<dbReference type="InterPro" id="IPR011055">
    <property type="entry name" value="Dup_hybrid_motif"/>
</dbReference>
<keyword evidence="1" id="KW-0732">Signal</keyword>
<feature type="domain" description="M23ase beta-sheet core" evidence="2">
    <location>
        <begin position="172"/>
        <end position="267"/>
    </location>
</feature>
<dbReference type="OrthoDB" id="9805070at2"/>
<dbReference type="Gene3D" id="2.70.70.10">
    <property type="entry name" value="Glucose Permease (Domain IIA)"/>
    <property type="match status" value="1"/>
</dbReference>
<name>A0A432W6S0_9GAMM</name>
<dbReference type="PANTHER" id="PTHR21666">
    <property type="entry name" value="PEPTIDASE-RELATED"/>
    <property type="match status" value="1"/>
</dbReference>
<protein>
    <submittedName>
        <fullName evidence="3">Peptidase M23</fullName>
    </submittedName>
</protein>
<evidence type="ECO:0000313" key="4">
    <source>
        <dbReference type="Proteomes" id="UP000288293"/>
    </source>
</evidence>
<dbReference type="PANTHER" id="PTHR21666:SF285">
    <property type="entry name" value="M23 FAMILY METALLOPEPTIDASE"/>
    <property type="match status" value="1"/>
</dbReference>
<dbReference type="InterPro" id="IPR050570">
    <property type="entry name" value="Cell_wall_metabolism_enzyme"/>
</dbReference>
<gene>
    <name evidence="3" type="ORF">CWE09_03095</name>
</gene>
<reference evidence="3 4" key="1">
    <citation type="journal article" date="2011" name="Front. Microbiol.">
        <title>Genomic signatures of strain selection and enhancement in Bacillus atrophaeus var. globigii, a historical biowarfare simulant.</title>
        <authorList>
            <person name="Gibbons H.S."/>
            <person name="Broomall S.M."/>
            <person name="McNew L.A."/>
            <person name="Daligault H."/>
            <person name="Chapman C."/>
            <person name="Bruce D."/>
            <person name="Karavis M."/>
            <person name="Krepps M."/>
            <person name="McGregor P.A."/>
            <person name="Hong C."/>
            <person name="Park K.H."/>
            <person name="Akmal A."/>
            <person name="Feldman A."/>
            <person name="Lin J.S."/>
            <person name="Chang W.E."/>
            <person name="Higgs B.W."/>
            <person name="Demirev P."/>
            <person name="Lindquist J."/>
            <person name="Liem A."/>
            <person name="Fochler E."/>
            <person name="Read T.D."/>
            <person name="Tapia R."/>
            <person name="Johnson S."/>
            <person name="Bishop-Lilly K.A."/>
            <person name="Detter C."/>
            <person name="Han C."/>
            <person name="Sozhamannan S."/>
            <person name="Rosenzweig C.N."/>
            <person name="Skowronski E.W."/>
        </authorList>
    </citation>
    <scope>NUCLEOTIDE SEQUENCE [LARGE SCALE GENOMIC DNA]</scope>
    <source>
        <strain evidence="3 4">MLST1</strain>
    </source>
</reference>
<feature type="signal peptide" evidence="1">
    <location>
        <begin position="1"/>
        <end position="25"/>
    </location>
</feature>
<evidence type="ECO:0000313" key="3">
    <source>
        <dbReference type="EMBL" id="RUO25732.1"/>
    </source>
</evidence>
<keyword evidence="4" id="KW-1185">Reference proteome</keyword>
<dbReference type="FunFam" id="2.70.70.10:FF:000019">
    <property type="entry name" value="M23 family peptidase"/>
    <property type="match status" value="1"/>
</dbReference>
<evidence type="ECO:0000256" key="1">
    <source>
        <dbReference type="SAM" id="SignalP"/>
    </source>
</evidence>
<dbReference type="CDD" id="cd12797">
    <property type="entry name" value="M23_peptidase"/>
    <property type="match status" value="1"/>
</dbReference>
<sequence length="274" mass="30090">MRNKIATNLLLASCLAVLAIGTASAAEPTLKGELKQGSMVVGKTEPGNRVEFNGEEIKVAENGYFVIGFPREADSEYQLTVIDNEGQSHQKTLEVASREYNIQRVDGLPQETVTPDPEAQKRARADAELVWKARQQRSDMTYFSSNFIWPAEGRVTGVYGSQRILNGEPRNPHWGFDIAAPTGSPVKAPANGVVTLVHPDMLMSGGTLIVDHGHGVFSTFIHLHRILVEEGDYLVQGNVIAEIGATGRATGPHLDWRLNWGQVRLDPELLLDER</sequence>
<comment type="caution">
    <text evidence="3">The sequence shown here is derived from an EMBL/GenBank/DDBJ whole genome shotgun (WGS) entry which is preliminary data.</text>
</comment>
<proteinExistence type="predicted"/>
<dbReference type="GO" id="GO:0004222">
    <property type="term" value="F:metalloendopeptidase activity"/>
    <property type="evidence" value="ECO:0007669"/>
    <property type="project" value="TreeGrafter"/>
</dbReference>
<feature type="chain" id="PRO_5019283997" evidence="1">
    <location>
        <begin position="26"/>
        <end position="274"/>
    </location>
</feature>
<organism evidence="3 4">
    <name type="scientific">Aliidiomarina minuta</name>
    <dbReference type="NCBI Taxonomy" id="880057"/>
    <lineage>
        <taxon>Bacteria</taxon>
        <taxon>Pseudomonadati</taxon>
        <taxon>Pseudomonadota</taxon>
        <taxon>Gammaproteobacteria</taxon>
        <taxon>Alteromonadales</taxon>
        <taxon>Idiomarinaceae</taxon>
        <taxon>Aliidiomarina</taxon>
    </lineage>
</organism>
<dbReference type="Proteomes" id="UP000288293">
    <property type="component" value="Unassembled WGS sequence"/>
</dbReference>
<dbReference type="AlphaFoldDB" id="A0A432W6S0"/>
<dbReference type="InterPro" id="IPR016047">
    <property type="entry name" value="M23ase_b-sheet_dom"/>
</dbReference>
<accession>A0A432W6S0</accession>
<dbReference type="EMBL" id="PIPL01000001">
    <property type="protein sequence ID" value="RUO25732.1"/>
    <property type="molecule type" value="Genomic_DNA"/>
</dbReference>